<feature type="region of interest" description="Disordered" evidence="1">
    <location>
        <begin position="253"/>
        <end position="324"/>
    </location>
</feature>
<feature type="region of interest" description="Disordered" evidence="1">
    <location>
        <begin position="167"/>
        <end position="210"/>
    </location>
</feature>
<dbReference type="Proteomes" id="UP001153269">
    <property type="component" value="Unassembled WGS sequence"/>
</dbReference>
<name>A0A9N7U263_PLEPL</name>
<feature type="compositionally biased region" description="Basic and acidic residues" evidence="1">
    <location>
        <begin position="167"/>
        <end position="176"/>
    </location>
</feature>
<dbReference type="EMBL" id="CADEAL010000598">
    <property type="protein sequence ID" value="CAB1422621.1"/>
    <property type="molecule type" value="Genomic_DNA"/>
</dbReference>
<feature type="compositionally biased region" description="Basic and acidic residues" evidence="1">
    <location>
        <begin position="186"/>
        <end position="210"/>
    </location>
</feature>
<protein>
    <submittedName>
        <fullName evidence="2">Uncharacterized protein</fullName>
    </submittedName>
</protein>
<feature type="compositionally biased region" description="Basic and acidic residues" evidence="1">
    <location>
        <begin position="314"/>
        <end position="324"/>
    </location>
</feature>
<keyword evidence="3" id="KW-1185">Reference proteome</keyword>
<feature type="compositionally biased region" description="Basic and acidic residues" evidence="1">
    <location>
        <begin position="281"/>
        <end position="296"/>
    </location>
</feature>
<evidence type="ECO:0000313" key="3">
    <source>
        <dbReference type="Proteomes" id="UP001153269"/>
    </source>
</evidence>
<gene>
    <name evidence="2" type="ORF">PLEPLA_LOCUS10538</name>
</gene>
<accession>A0A9N7U263</accession>
<proteinExistence type="predicted"/>
<evidence type="ECO:0000313" key="2">
    <source>
        <dbReference type="EMBL" id="CAB1422621.1"/>
    </source>
</evidence>
<dbReference type="AlphaFoldDB" id="A0A9N7U263"/>
<sequence>MCVTRVLLSTGRVLSLSDVSGRSVQTLDLQLLCSVHTLMKEEKAAMTRGRVTQEKLNHPQWESIDCWDYSDAQSEDEQCAGSHGKCLEGCPTHTFLQTDYSPHPRTWIDPHHILRTAPSSPVFKAQQADWRVKPMSSELITEPRPPRTDVRPLILLNSKRFPEVRTESDFLRRSCRGEQGAEEEEGKPSESDEKRQEEGNRRMRFIKEERSSERKPPGWIIYLGDMQYNMQSNMQYNMQYNMQSCTESCSLDRQRLLSGPPKLRRGKRRETGEGEEMSTGEMRKRREGEKVKNDRQRGRKRRRIKEKQMGSLSRRNEKKDLNKI</sequence>
<organism evidence="2 3">
    <name type="scientific">Pleuronectes platessa</name>
    <name type="common">European plaice</name>
    <dbReference type="NCBI Taxonomy" id="8262"/>
    <lineage>
        <taxon>Eukaryota</taxon>
        <taxon>Metazoa</taxon>
        <taxon>Chordata</taxon>
        <taxon>Craniata</taxon>
        <taxon>Vertebrata</taxon>
        <taxon>Euteleostomi</taxon>
        <taxon>Actinopterygii</taxon>
        <taxon>Neopterygii</taxon>
        <taxon>Teleostei</taxon>
        <taxon>Neoteleostei</taxon>
        <taxon>Acanthomorphata</taxon>
        <taxon>Carangaria</taxon>
        <taxon>Pleuronectiformes</taxon>
        <taxon>Pleuronectoidei</taxon>
        <taxon>Pleuronectidae</taxon>
        <taxon>Pleuronectes</taxon>
    </lineage>
</organism>
<evidence type="ECO:0000256" key="1">
    <source>
        <dbReference type="SAM" id="MobiDB-lite"/>
    </source>
</evidence>
<comment type="caution">
    <text evidence="2">The sequence shown here is derived from an EMBL/GenBank/DDBJ whole genome shotgun (WGS) entry which is preliminary data.</text>
</comment>
<reference evidence="2" key="1">
    <citation type="submission" date="2020-03" db="EMBL/GenBank/DDBJ databases">
        <authorList>
            <person name="Weist P."/>
        </authorList>
    </citation>
    <scope>NUCLEOTIDE SEQUENCE</scope>
</reference>